<sequence length="269" mass="31473">MSNPYPKITVVTPSYNQGQYLEQTIKSVLTQDYPNLEYIILDGGSTDQSVSIIERYDRSLTYWVSEPDGGQAEAIAKGFDVATGDIIAWLNSDDVYLPGTLQRVSEAYNANPSAEWWIGNTFMINPQNRVIVRWYARPTNLQKLLYSGMTAAQPSTFWKRDKYFEYGKLDTQMQFCFDYDLNIRFAQRTVPIYVDAFLSAFRFHPESKTSTLTDVRRRENQLLWDRYNGSKRYRWYDFLRAAYYKSLAYAWYSSRLLLDRDGKKTTYVA</sequence>
<dbReference type="Proteomes" id="UP000824969">
    <property type="component" value="Chromosome"/>
</dbReference>
<dbReference type="GeneID" id="66131345"/>
<dbReference type="PANTHER" id="PTHR22916:SF65">
    <property type="entry name" value="SLR1065 PROTEIN"/>
    <property type="match status" value="1"/>
</dbReference>
<evidence type="ECO:0000313" key="3">
    <source>
        <dbReference type="Proteomes" id="UP000824969"/>
    </source>
</evidence>
<feature type="domain" description="Glycosyltransferase 2-like" evidence="1">
    <location>
        <begin position="9"/>
        <end position="113"/>
    </location>
</feature>
<evidence type="ECO:0000259" key="1">
    <source>
        <dbReference type="Pfam" id="PF00535"/>
    </source>
</evidence>
<keyword evidence="3" id="KW-1185">Reference proteome</keyword>
<evidence type="ECO:0000313" key="2">
    <source>
        <dbReference type="EMBL" id="BBL68634.1"/>
    </source>
</evidence>
<dbReference type="RefSeq" id="WP_221056706.1">
    <property type="nucleotide sequence ID" value="NZ_AP019781.1"/>
</dbReference>
<accession>A0ABM7H795</accession>
<protein>
    <submittedName>
        <fullName evidence="2">Glycosyl transferase</fullName>
    </submittedName>
</protein>
<name>A0ABM7H795_9EURY</name>
<reference evidence="2 3" key="1">
    <citation type="submission" date="2019-06" db="EMBL/GenBank/DDBJ databases">
        <title>Complete genome sequence of Methanoculleus chikugoensis strain MG62.</title>
        <authorList>
            <person name="Asakawa S."/>
            <person name="Dianou D."/>
        </authorList>
    </citation>
    <scope>NUCLEOTIDE SEQUENCE [LARGE SCALE GENOMIC DNA]</scope>
    <source>
        <strain evidence="2 3">MG62</strain>
    </source>
</reference>
<gene>
    <name evidence="2" type="ORF">MchiMG62_18150</name>
</gene>
<dbReference type="Pfam" id="PF00535">
    <property type="entry name" value="Glycos_transf_2"/>
    <property type="match status" value="1"/>
</dbReference>
<proteinExistence type="predicted"/>
<organism evidence="2 3">
    <name type="scientific">Methanoculleus chikugoensis</name>
    <dbReference type="NCBI Taxonomy" id="118126"/>
    <lineage>
        <taxon>Archaea</taxon>
        <taxon>Methanobacteriati</taxon>
        <taxon>Methanobacteriota</taxon>
        <taxon>Stenosarchaea group</taxon>
        <taxon>Methanomicrobia</taxon>
        <taxon>Methanomicrobiales</taxon>
        <taxon>Methanomicrobiaceae</taxon>
        <taxon>Methanoculleus</taxon>
    </lineage>
</organism>
<dbReference type="GO" id="GO:0016740">
    <property type="term" value="F:transferase activity"/>
    <property type="evidence" value="ECO:0007669"/>
    <property type="project" value="UniProtKB-KW"/>
</dbReference>
<dbReference type="PANTHER" id="PTHR22916">
    <property type="entry name" value="GLYCOSYLTRANSFERASE"/>
    <property type="match status" value="1"/>
</dbReference>
<dbReference type="CDD" id="cd06433">
    <property type="entry name" value="GT_2_WfgS_like"/>
    <property type="match status" value="1"/>
</dbReference>
<keyword evidence="2" id="KW-0808">Transferase</keyword>
<dbReference type="InterPro" id="IPR001173">
    <property type="entry name" value="Glyco_trans_2-like"/>
</dbReference>
<dbReference type="EMBL" id="AP019781">
    <property type="protein sequence ID" value="BBL68634.1"/>
    <property type="molecule type" value="Genomic_DNA"/>
</dbReference>